<evidence type="ECO:0000313" key="3">
    <source>
        <dbReference type="Proteomes" id="UP000623129"/>
    </source>
</evidence>
<dbReference type="AlphaFoldDB" id="A0A833R2M7"/>
<feature type="region of interest" description="Disordered" evidence="1">
    <location>
        <begin position="127"/>
        <end position="146"/>
    </location>
</feature>
<dbReference type="Proteomes" id="UP000623129">
    <property type="component" value="Unassembled WGS sequence"/>
</dbReference>
<keyword evidence="3" id="KW-1185">Reference proteome</keyword>
<protein>
    <submittedName>
        <fullName evidence="2">Uncharacterized protein</fullName>
    </submittedName>
</protein>
<organism evidence="2 3">
    <name type="scientific">Carex littledalei</name>
    <dbReference type="NCBI Taxonomy" id="544730"/>
    <lineage>
        <taxon>Eukaryota</taxon>
        <taxon>Viridiplantae</taxon>
        <taxon>Streptophyta</taxon>
        <taxon>Embryophyta</taxon>
        <taxon>Tracheophyta</taxon>
        <taxon>Spermatophyta</taxon>
        <taxon>Magnoliopsida</taxon>
        <taxon>Liliopsida</taxon>
        <taxon>Poales</taxon>
        <taxon>Cyperaceae</taxon>
        <taxon>Cyperoideae</taxon>
        <taxon>Cariceae</taxon>
        <taxon>Carex</taxon>
        <taxon>Carex subgen. Euthyceras</taxon>
    </lineage>
</organism>
<proteinExistence type="predicted"/>
<comment type="caution">
    <text evidence="2">The sequence shown here is derived from an EMBL/GenBank/DDBJ whole genome shotgun (WGS) entry which is preliminary data.</text>
</comment>
<dbReference type="EMBL" id="SWLB01000011">
    <property type="protein sequence ID" value="KAF3332343.1"/>
    <property type="molecule type" value="Genomic_DNA"/>
</dbReference>
<gene>
    <name evidence="2" type="ORF">FCM35_KLT01920</name>
</gene>
<reference evidence="2" key="1">
    <citation type="submission" date="2020-01" db="EMBL/GenBank/DDBJ databases">
        <title>Genome sequence of Kobresia littledalei, the first chromosome-level genome in the family Cyperaceae.</title>
        <authorList>
            <person name="Qu G."/>
        </authorList>
    </citation>
    <scope>NUCLEOTIDE SEQUENCE</scope>
    <source>
        <strain evidence="2">C.B.Clarke</strain>
        <tissue evidence="2">Leaf</tissue>
    </source>
</reference>
<name>A0A833R2M7_9POAL</name>
<sequence length="146" mass="15887">MDNLLLLEKRRHLQHSINPVRYWSKLVRVGKDCAAGRHITEAQTGKNKLQQLRGKKAAVPDWYKCSDSDTQERVSSPLNSEETDSGLGLEGSDLSEYLRVRAEIDDIDAAFVTVGNHGVLVPLSSCTESPSVASSSSSFDSSAAPV</sequence>
<accession>A0A833R2M7</accession>
<evidence type="ECO:0000256" key="1">
    <source>
        <dbReference type="SAM" id="MobiDB-lite"/>
    </source>
</evidence>
<evidence type="ECO:0000313" key="2">
    <source>
        <dbReference type="EMBL" id="KAF3332343.1"/>
    </source>
</evidence>
<feature type="region of interest" description="Disordered" evidence="1">
    <location>
        <begin position="67"/>
        <end position="90"/>
    </location>
</feature>